<gene>
    <name evidence="3" type="ORF">GCM10010921_05730</name>
</gene>
<evidence type="ECO:0000256" key="1">
    <source>
        <dbReference type="ARBA" id="ARBA00023002"/>
    </source>
</evidence>
<keyword evidence="1" id="KW-0560">Oxidoreductase</keyword>
<dbReference type="GO" id="GO:0071949">
    <property type="term" value="F:FAD binding"/>
    <property type="evidence" value="ECO:0007669"/>
    <property type="project" value="InterPro"/>
</dbReference>
<dbReference type="PROSITE" id="PS51257">
    <property type="entry name" value="PROKAR_LIPOPROTEIN"/>
    <property type="match status" value="1"/>
</dbReference>
<dbReference type="InterPro" id="IPR036188">
    <property type="entry name" value="FAD/NAD-bd_sf"/>
</dbReference>
<dbReference type="GO" id="GO:0008688">
    <property type="term" value="F:3-(3-hydroxyphenyl)propionate hydroxylase activity"/>
    <property type="evidence" value="ECO:0007669"/>
    <property type="project" value="TreeGrafter"/>
</dbReference>
<dbReference type="Proteomes" id="UP000657592">
    <property type="component" value="Unassembled WGS sequence"/>
</dbReference>
<dbReference type="PANTHER" id="PTHR43476">
    <property type="entry name" value="3-(3-HYDROXY-PHENYL)PROPIONATE/3-HYDROXYCINNAMIC ACID HYDROXYLASE"/>
    <property type="match status" value="1"/>
</dbReference>
<dbReference type="AlphaFoldDB" id="A0A917ID43"/>
<keyword evidence="4" id="KW-1185">Reference proteome</keyword>
<name>A0A917ID43_9MICO</name>
<dbReference type="SUPFAM" id="SSF51905">
    <property type="entry name" value="FAD/NAD(P)-binding domain"/>
    <property type="match status" value="1"/>
</dbReference>
<dbReference type="RefSeq" id="WP_188754749.1">
    <property type="nucleotide sequence ID" value="NZ_BMJY01000002.1"/>
</dbReference>
<dbReference type="Pfam" id="PF01494">
    <property type="entry name" value="FAD_binding_3"/>
    <property type="match status" value="1"/>
</dbReference>
<dbReference type="GO" id="GO:0019622">
    <property type="term" value="P:3-(3-hydroxy)phenylpropionate catabolic process"/>
    <property type="evidence" value="ECO:0007669"/>
    <property type="project" value="TreeGrafter"/>
</dbReference>
<accession>A0A917ID43</accession>
<dbReference type="EMBL" id="BMJY01000002">
    <property type="protein sequence ID" value="GGH36524.1"/>
    <property type="molecule type" value="Genomic_DNA"/>
</dbReference>
<protein>
    <submittedName>
        <fullName evidence="3">Oxidoreductase</fullName>
    </submittedName>
</protein>
<organism evidence="3 4">
    <name type="scientific">Microbacterium album</name>
    <dbReference type="NCBI Taxonomy" id="2053191"/>
    <lineage>
        <taxon>Bacteria</taxon>
        <taxon>Bacillati</taxon>
        <taxon>Actinomycetota</taxon>
        <taxon>Actinomycetes</taxon>
        <taxon>Micrococcales</taxon>
        <taxon>Microbacteriaceae</taxon>
        <taxon>Microbacterium</taxon>
    </lineage>
</organism>
<dbReference type="Gene3D" id="3.30.70.2450">
    <property type="match status" value="1"/>
</dbReference>
<dbReference type="InterPro" id="IPR002938">
    <property type="entry name" value="FAD-bd"/>
</dbReference>
<evidence type="ECO:0000313" key="4">
    <source>
        <dbReference type="Proteomes" id="UP000657592"/>
    </source>
</evidence>
<reference evidence="3" key="1">
    <citation type="journal article" date="2014" name="Int. J. Syst. Evol. Microbiol.">
        <title>Complete genome sequence of Corynebacterium casei LMG S-19264T (=DSM 44701T), isolated from a smear-ripened cheese.</title>
        <authorList>
            <consortium name="US DOE Joint Genome Institute (JGI-PGF)"/>
            <person name="Walter F."/>
            <person name="Albersmeier A."/>
            <person name="Kalinowski J."/>
            <person name="Ruckert C."/>
        </authorList>
    </citation>
    <scope>NUCLEOTIDE SEQUENCE</scope>
    <source>
        <strain evidence="3">CGMCC 1.15794</strain>
    </source>
</reference>
<evidence type="ECO:0000313" key="3">
    <source>
        <dbReference type="EMBL" id="GGH36524.1"/>
    </source>
</evidence>
<sequence>MDAPLRDAASAADVAVVGGGPVGLLLACLLAQRDVRVVVLERRERPGRSTRAIGIHPPGLAALEAAGVGGAVRAEAARVTHGLARSGARELGRLAFREPVLTLPQHRTEAILAARLAELAPNAVLRGIAVTGLREAATGVRLAIDGPDGAGLLSAVYAVGADGVRSTVRTAMGAAWVPRPGRAEYVMADVPTSPEPAQAAVLRFEAGGVVESFPLPGGGRRWVLRRRGRWPIPAAAFAAALRERAGVVVPVEELSEPSAFVARQRLAVPFARGRVALAGDAAHEISPIGGQGMNLGLRDAVELAGALAVALDAGAPPDPFGRYAAQRARAAERAMRRAAFNMAMGAPATGTPLLLRNALARALTSPGARTALTRAFTMRGL</sequence>
<dbReference type="Gene3D" id="3.50.50.60">
    <property type="entry name" value="FAD/NAD(P)-binding domain"/>
    <property type="match status" value="1"/>
</dbReference>
<reference evidence="3" key="2">
    <citation type="submission" date="2020-09" db="EMBL/GenBank/DDBJ databases">
        <authorList>
            <person name="Sun Q."/>
            <person name="Zhou Y."/>
        </authorList>
    </citation>
    <scope>NUCLEOTIDE SEQUENCE</scope>
    <source>
        <strain evidence="3">CGMCC 1.15794</strain>
    </source>
</reference>
<dbReference type="PRINTS" id="PR00420">
    <property type="entry name" value="RNGMNOXGNASE"/>
</dbReference>
<feature type="domain" description="FAD-binding" evidence="2">
    <location>
        <begin position="12"/>
        <end position="338"/>
    </location>
</feature>
<evidence type="ECO:0000259" key="2">
    <source>
        <dbReference type="Pfam" id="PF01494"/>
    </source>
</evidence>
<comment type="caution">
    <text evidence="3">The sequence shown here is derived from an EMBL/GenBank/DDBJ whole genome shotgun (WGS) entry which is preliminary data.</text>
</comment>
<dbReference type="PANTHER" id="PTHR43476:SF3">
    <property type="entry name" value="FAD-BINDING MONOOXYGENASE"/>
    <property type="match status" value="1"/>
</dbReference>
<dbReference type="InterPro" id="IPR050631">
    <property type="entry name" value="PheA/TfdB_FAD_monoxygenase"/>
</dbReference>
<proteinExistence type="predicted"/>